<feature type="modified residue" description="4-aspartylphosphate" evidence="13">
    <location>
        <position position="632"/>
    </location>
</feature>
<evidence type="ECO:0000256" key="9">
    <source>
        <dbReference type="ARBA" id="ARBA00022777"/>
    </source>
</evidence>
<dbReference type="GO" id="GO:0000155">
    <property type="term" value="F:phosphorelay sensor kinase activity"/>
    <property type="evidence" value="ECO:0007669"/>
    <property type="project" value="InterPro"/>
</dbReference>
<dbReference type="SUPFAM" id="SSF55785">
    <property type="entry name" value="PYP-like sensor domain (PAS domain)"/>
    <property type="match status" value="1"/>
</dbReference>
<keyword evidence="12 14" id="KW-0472">Membrane</keyword>
<dbReference type="Gene3D" id="3.30.450.20">
    <property type="entry name" value="PAS domain"/>
    <property type="match status" value="1"/>
</dbReference>
<dbReference type="InterPro" id="IPR003594">
    <property type="entry name" value="HATPase_dom"/>
</dbReference>
<dbReference type="RefSeq" id="WP_066762287.1">
    <property type="nucleotide sequence ID" value="NZ_BMIO01000019.1"/>
</dbReference>
<keyword evidence="14" id="KW-0812">Transmembrane</keyword>
<dbReference type="GO" id="GO:0005886">
    <property type="term" value="C:plasma membrane"/>
    <property type="evidence" value="ECO:0007669"/>
    <property type="project" value="UniProtKB-SubCell"/>
</dbReference>
<dbReference type="InterPro" id="IPR001789">
    <property type="entry name" value="Sig_transdc_resp-reg_receiver"/>
</dbReference>
<dbReference type="InterPro" id="IPR005467">
    <property type="entry name" value="His_kinase_dom"/>
</dbReference>
<evidence type="ECO:0000256" key="14">
    <source>
        <dbReference type="SAM" id="Phobius"/>
    </source>
</evidence>
<comment type="caution">
    <text evidence="18">The sequence shown here is derived from an EMBL/GenBank/DDBJ whole genome shotgun (WGS) entry which is preliminary data.</text>
</comment>
<feature type="domain" description="PAS" evidence="17">
    <location>
        <begin position="220"/>
        <end position="277"/>
    </location>
</feature>
<dbReference type="Pfam" id="PF02518">
    <property type="entry name" value="HATPase_c"/>
    <property type="match status" value="1"/>
</dbReference>
<evidence type="ECO:0000313" key="19">
    <source>
        <dbReference type="Proteomes" id="UP000598997"/>
    </source>
</evidence>
<evidence type="ECO:0000256" key="5">
    <source>
        <dbReference type="ARBA" id="ARBA00022475"/>
    </source>
</evidence>
<dbReference type="InterPro" id="IPR007891">
    <property type="entry name" value="CHASE3"/>
</dbReference>
<dbReference type="InterPro" id="IPR004358">
    <property type="entry name" value="Sig_transdc_His_kin-like_C"/>
</dbReference>
<dbReference type="GO" id="GO:0045121">
    <property type="term" value="C:membrane raft"/>
    <property type="evidence" value="ECO:0007669"/>
    <property type="project" value="UniProtKB-SubCell"/>
</dbReference>
<dbReference type="GO" id="GO:0009927">
    <property type="term" value="F:histidine phosphotransfer kinase activity"/>
    <property type="evidence" value="ECO:0007669"/>
    <property type="project" value="TreeGrafter"/>
</dbReference>
<dbReference type="PROSITE" id="PS50112">
    <property type="entry name" value="PAS"/>
    <property type="match status" value="1"/>
</dbReference>
<evidence type="ECO:0000259" key="17">
    <source>
        <dbReference type="PROSITE" id="PS50112"/>
    </source>
</evidence>
<dbReference type="NCBIfam" id="TIGR00229">
    <property type="entry name" value="sensory_box"/>
    <property type="match status" value="1"/>
</dbReference>
<dbReference type="PANTHER" id="PTHR43047:SF72">
    <property type="entry name" value="OSMOSENSING HISTIDINE PROTEIN KINASE SLN1"/>
    <property type="match status" value="1"/>
</dbReference>
<evidence type="ECO:0000256" key="2">
    <source>
        <dbReference type="ARBA" id="ARBA00004236"/>
    </source>
</evidence>
<dbReference type="Pfam" id="PF00512">
    <property type="entry name" value="HisKA"/>
    <property type="match status" value="1"/>
</dbReference>
<sequence length="701" mass="76577">MQSFSRREITAWLTVILITPVALVSVFFLVSSEFERDAELSHLIQLSSTLRGDIAELLSIHQDLELGQRGYLLTRNPTFLGPYSDARNRLDGMFLKVEDSVGSSLELERLKTLSHEKLTFVDQTIGLARNGDVAQAITMVSDGRGKALMDEIRNQIAAIDAAEIRRMADRADAAEASRSEVRRIVFALFAGLAILLLTAVFTSLRATGSRNAATRRYRDINARQEAIFENAQDGIVTVNPSGSIENANRAVAEMTGYDPQDLLRRDIGLLFEVAPDEGRSESFVRRLARQRREGRGGIIELWARRADGSRFPCDVAVSAVPLESGPIYVAIVRDTTERKRVDQMKSEFVSTVSHELRTPLTSIAGSLGLLSGGAAGSLPDKAARLIQIARGNCERLVRLINDILDMEKIESGKMEMRLESMALGPFLEQVVQDNQGYADAHGVALELVPVSPNASVIGDRDRLMQVLTNLVSNAVKFSAKGQMVRIVVTPLDRRWRIDVVDEGSGIPAEFRPRIFGKFAQADAADSRQKGGTGLGLSIVKEIVIRHGGAVSFTSAEGEGTTFHIDLPAHGWTVWPYAPRTGAPRVLHVEDDPDVLSLVADSLQDRYALETVQTIAGARAALAERHYDIVILDYALPDGSGKDLIPTLNERRTPIVVFTAQDDGQSSAPPVDAVLVKSRASLVTLVDTLDRRIAEQIASGEA</sequence>
<evidence type="ECO:0000256" key="12">
    <source>
        <dbReference type="ARBA" id="ARBA00023136"/>
    </source>
</evidence>
<dbReference type="PROSITE" id="PS50110">
    <property type="entry name" value="RESPONSE_REGULATORY"/>
    <property type="match status" value="1"/>
</dbReference>
<dbReference type="InterPro" id="IPR036097">
    <property type="entry name" value="HisK_dim/P_sf"/>
</dbReference>
<dbReference type="EC" id="2.7.13.3" evidence="4"/>
<comment type="subcellular location">
    <subcellularLocation>
        <location evidence="2">Cell membrane</location>
    </subcellularLocation>
    <subcellularLocation>
        <location evidence="3">Membrane raft</location>
        <topology evidence="3">Multi-pass membrane protein</topology>
    </subcellularLocation>
</comment>
<feature type="domain" description="Histidine kinase" evidence="15">
    <location>
        <begin position="351"/>
        <end position="570"/>
    </location>
</feature>
<dbReference type="SMART" id="SM00388">
    <property type="entry name" value="HisKA"/>
    <property type="match status" value="1"/>
</dbReference>
<evidence type="ECO:0000259" key="15">
    <source>
        <dbReference type="PROSITE" id="PS50109"/>
    </source>
</evidence>
<keyword evidence="9" id="KW-0418">Kinase</keyword>
<feature type="domain" description="Response regulatory" evidence="16">
    <location>
        <begin position="584"/>
        <end position="700"/>
    </location>
</feature>
<keyword evidence="11" id="KW-0902">Two-component regulatory system</keyword>
<dbReference type="InterPro" id="IPR036890">
    <property type="entry name" value="HATPase_C_sf"/>
</dbReference>
<dbReference type="CDD" id="cd00130">
    <property type="entry name" value="PAS"/>
    <property type="match status" value="1"/>
</dbReference>
<gene>
    <name evidence="18" type="ORF">GCM10010989_30570</name>
</gene>
<dbReference type="SUPFAM" id="SSF47384">
    <property type="entry name" value="Homodimeric domain of signal transducing histidine kinase"/>
    <property type="match status" value="1"/>
</dbReference>
<evidence type="ECO:0000313" key="18">
    <source>
        <dbReference type="EMBL" id="GGD54277.1"/>
    </source>
</evidence>
<dbReference type="SUPFAM" id="SSF55874">
    <property type="entry name" value="ATPase domain of HSP90 chaperone/DNA topoisomerase II/histidine kinase"/>
    <property type="match status" value="1"/>
</dbReference>
<evidence type="ECO:0000256" key="8">
    <source>
        <dbReference type="ARBA" id="ARBA00022741"/>
    </source>
</evidence>
<protein>
    <recommendedName>
        <fullName evidence="4">histidine kinase</fullName>
        <ecNumber evidence="4">2.7.13.3</ecNumber>
    </recommendedName>
</protein>
<dbReference type="Proteomes" id="UP000598997">
    <property type="component" value="Unassembled WGS sequence"/>
</dbReference>
<dbReference type="FunFam" id="3.30.565.10:FF:000023">
    <property type="entry name" value="PAS domain-containing sensor histidine kinase"/>
    <property type="match status" value="1"/>
</dbReference>
<keyword evidence="19" id="KW-1185">Reference proteome</keyword>
<dbReference type="Gene3D" id="3.40.50.2300">
    <property type="match status" value="1"/>
</dbReference>
<dbReference type="Pfam" id="PF00072">
    <property type="entry name" value="Response_reg"/>
    <property type="match status" value="1"/>
</dbReference>
<dbReference type="SMART" id="SM00387">
    <property type="entry name" value="HATPase_c"/>
    <property type="match status" value="1"/>
</dbReference>
<evidence type="ECO:0000256" key="10">
    <source>
        <dbReference type="ARBA" id="ARBA00022840"/>
    </source>
</evidence>
<dbReference type="PRINTS" id="PR00344">
    <property type="entry name" value="BCTRLSENSOR"/>
</dbReference>
<dbReference type="FunFam" id="1.10.287.130:FF:000001">
    <property type="entry name" value="Two-component sensor histidine kinase"/>
    <property type="match status" value="1"/>
</dbReference>
<evidence type="ECO:0000256" key="3">
    <source>
        <dbReference type="ARBA" id="ARBA00004314"/>
    </source>
</evidence>
<evidence type="ECO:0000256" key="1">
    <source>
        <dbReference type="ARBA" id="ARBA00000085"/>
    </source>
</evidence>
<keyword evidence="8" id="KW-0547">Nucleotide-binding</keyword>
<reference evidence="18 19" key="1">
    <citation type="journal article" date="2014" name="Int. J. Syst. Evol. Microbiol.">
        <title>Complete genome sequence of Corynebacterium casei LMG S-19264T (=DSM 44701T), isolated from a smear-ripened cheese.</title>
        <authorList>
            <consortium name="US DOE Joint Genome Institute (JGI-PGF)"/>
            <person name="Walter F."/>
            <person name="Albersmeier A."/>
            <person name="Kalinowski J."/>
            <person name="Ruckert C."/>
        </authorList>
    </citation>
    <scope>NUCLEOTIDE SEQUENCE [LARGE SCALE GENOMIC DNA]</scope>
    <source>
        <strain evidence="18 19">CGMCC 1.15358</strain>
    </source>
</reference>
<dbReference type="SMART" id="SM00448">
    <property type="entry name" value="REC"/>
    <property type="match status" value="1"/>
</dbReference>
<keyword evidence="6 13" id="KW-0597">Phosphoprotein</keyword>
<dbReference type="GO" id="GO:0005524">
    <property type="term" value="F:ATP binding"/>
    <property type="evidence" value="ECO:0007669"/>
    <property type="project" value="UniProtKB-KW"/>
</dbReference>
<dbReference type="Gene3D" id="1.10.287.130">
    <property type="match status" value="1"/>
</dbReference>
<dbReference type="SMART" id="SM00091">
    <property type="entry name" value="PAS"/>
    <property type="match status" value="1"/>
</dbReference>
<dbReference type="InterPro" id="IPR011006">
    <property type="entry name" value="CheY-like_superfamily"/>
</dbReference>
<dbReference type="CDD" id="cd00082">
    <property type="entry name" value="HisKA"/>
    <property type="match status" value="1"/>
</dbReference>
<evidence type="ECO:0000259" key="16">
    <source>
        <dbReference type="PROSITE" id="PS50110"/>
    </source>
</evidence>
<keyword evidence="5" id="KW-1003">Cell membrane</keyword>
<dbReference type="AlphaFoldDB" id="A0A917DNP1"/>
<evidence type="ECO:0000256" key="4">
    <source>
        <dbReference type="ARBA" id="ARBA00012438"/>
    </source>
</evidence>
<dbReference type="InterPro" id="IPR003661">
    <property type="entry name" value="HisK_dim/P_dom"/>
</dbReference>
<organism evidence="18 19">
    <name type="scientific">Croceicoccus pelagius</name>
    <dbReference type="NCBI Taxonomy" id="1703341"/>
    <lineage>
        <taxon>Bacteria</taxon>
        <taxon>Pseudomonadati</taxon>
        <taxon>Pseudomonadota</taxon>
        <taxon>Alphaproteobacteria</taxon>
        <taxon>Sphingomonadales</taxon>
        <taxon>Erythrobacteraceae</taxon>
        <taxon>Croceicoccus</taxon>
    </lineage>
</organism>
<dbReference type="InterPro" id="IPR000014">
    <property type="entry name" value="PAS"/>
</dbReference>
<feature type="transmembrane region" description="Helical" evidence="14">
    <location>
        <begin position="184"/>
        <end position="204"/>
    </location>
</feature>
<feature type="transmembrane region" description="Helical" evidence="14">
    <location>
        <begin position="12"/>
        <end position="30"/>
    </location>
</feature>
<dbReference type="CDD" id="cd19410">
    <property type="entry name" value="HK9-like_sensor"/>
    <property type="match status" value="1"/>
</dbReference>
<evidence type="ECO:0000256" key="11">
    <source>
        <dbReference type="ARBA" id="ARBA00023012"/>
    </source>
</evidence>
<dbReference type="PANTHER" id="PTHR43047">
    <property type="entry name" value="TWO-COMPONENT HISTIDINE PROTEIN KINASE"/>
    <property type="match status" value="1"/>
</dbReference>
<dbReference type="InterPro" id="IPR035965">
    <property type="entry name" value="PAS-like_dom_sf"/>
</dbReference>
<dbReference type="PROSITE" id="PS50109">
    <property type="entry name" value="HIS_KIN"/>
    <property type="match status" value="1"/>
</dbReference>
<accession>A0A917DNP1</accession>
<proteinExistence type="predicted"/>
<dbReference type="SUPFAM" id="SSF52172">
    <property type="entry name" value="CheY-like"/>
    <property type="match status" value="1"/>
</dbReference>
<keyword evidence="10" id="KW-0067">ATP-binding</keyword>
<evidence type="ECO:0000256" key="6">
    <source>
        <dbReference type="ARBA" id="ARBA00022553"/>
    </source>
</evidence>
<dbReference type="Pfam" id="PF05227">
    <property type="entry name" value="CHASE3"/>
    <property type="match status" value="1"/>
</dbReference>
<dbReference type="Gene3D" id="3.30.565.10">
    <property type="entry name" value="Histidine kinase-like ATPase, C-terminal domain"/>
    <property type="match status" value="1"/>
</dbReference>
<keyword evidence="14" id="KW-1133">Transmembrane helix</keyword>
<evidence type="ECO:0000256" key="7">
    <source>
        <dbReference type="ARBA" id="ARBA00022679"/>
    </source>
</evidence>
<evidence type="ECO:0000256" key="13">
    <source>
        <dbReference type="PROSITE-ProRule" id="PRU00169"/>
    </source>
</evidence>
<name>A0A917DNP1_9SPHN</name>
<dbReference type="Pfam" id="PF13426">
    <property type="entry name" value="PAS_9"/>
    <property type="match status" value="1"/>
</dbReference>
<keyword evidence="7" id="KW-0808">Transferase</keyword>
<comment type="catalytic activity">
    <reaction evidence="1">
        <text>ATP + protein L-histidine = ADP + protein N-phospho-L-histidine.</text>
        <dbReference type="EC" id="2.7.13.3"/>
    </reaction>
</comment>
<dbReference type="EMBL" id="BMIO01000019">
    <property type="protein sequence ID" value="GGD54277.1"/>
    <property type="molecule type" value="Genomic_DNA"/>
</dbReference>